<dbReference type="InterPro" id="IPR036942">
    <property type="entry name" value="Beta-barrel_TonB_sf"/>
</dbReference>
<keyword evidence="3" id="KW-0998">Cell outer membrane</keyword>
<sequence length="691" mass="76495">MRTVSLPVLSLVATAVAFACGTAQAEGYGLANANRDKINKKAWECKRCLVSEDPKSSVTLGASYQQDEPHLLNSTGNDADGAAAYVSAQVVHKTASGYRLSVDADKLGYDAGRAEINVVKPGSYGVRLAYQGLASFDSTGMSPFAVQGDELLLPSNWQTGATSADMPGLADANAVLLEKKRQRFSVNANVEGDKLQGKLDYRHETRDGHQRGNVNLLTNSAMVARPIDDSTDSVDARLYMQGEGWLAGMNAQMSQYRNDHTRLYWNNPFQPTFGGAIAGQNAVAPDNKMVRLALDSQLHEAGHQVLMHAGYSRLTQDEDLLPATINGASPVLPVASADAKVNITDMSLRYNGRITNELSVRARYSYLDRDNQTQIEQFPIIVTDSLDRGLANNVGYDRTRQKLDLGAKYRFNRDWSLDTGYRYDHNNYSGLSRDSLFESSLYATLAVRINEDWKLRLKGEAADRNGSDYNSQGNAYLRQSYLADRERQRISLEADHRFGDLGVQFAVRSGREDYDNSLVGLTDVRYTGLALSAQYPLSENLSLHGFANQDWRDSDQAGSTLGSTPNWKAEIRDRSTAAGMGLDWAGLMDNRLALGLDYQYADGQSDTNIEMGLESPYGDYDSVRHTLKAHADYSFSERMSLRLDWLFESYEDRDWSNDGLSPSSIPNVILLGDLGQDYSAHYLGLSLSYRW</sequence>
<dbReference type="AlphaFoldDB" id="A0A975AME4"/>
<dbReference type="GO" id="GO:0009279">
    <property type="term" value="C:cell outer membrane"/>
    <property type="evidence" value="ECO:0007669"/>
    <property type="project" value="UniProtKB-SubCell"/>
</dbReference>
<reference evidence="5 6" key="1">
    <citation type="submission" date="2021-03" db="EMBL/GenBank/DDBJ databases">
        <title>Novel species identification of genus Shewanella.</title>
        <authorList>
            <person name="Liu G."/>
            <person name="Zhang Q."/>
        </authorList>
    </citation>
    <scope>NUCLEOTIDE SEQUENCE [LARGE SCALE GENOMIC DNA]</scope>
    <source>
        <strain evidence="5 6">FJAT-53726</strain>
    </source>
</reference>
<gene>
    <name evidence="5" type="ORF">JYB88_06170</name>
</gene>
<protein>
    <submittedName>
        <fullName evidence="5">MtrB/PioB family decaheme-associated outer membrane protein</fullName>
    </submittedName>
</protein>
<evidence type="ECO:0000256" key="4">
    <source>
        <dbReference type="SAM" id="SignalP"/>
    </source>
</evidence>
<name>A0A975AME4_9GAMM</name>
<comment type="subcellular location">
    <subcellularLocation>
        <location evidence="1">Cell outer membrane</location>
    </subcellularLocation>
</comment>
<dbReference type="SUPFAM" id="SSF56935">
    <property type="entry name" value="Porins"/>
    <property type="match status" value="1"/>
</dbReference>
<keyword evidence="2" id="KW-0472">Membrane</keyword>
<feature type="chain" id="PRO_5038046100" evidence="4">
    <location>
        <begin position="26"/>
        <end position="691"/>
    </location>
</feature>
<dbReference type="Pfam" id="PF11854">
    <property type="entry name" value="MtrB_PioB"/>
    <property type="match status" value="1"/>
</dbReference>
<evidence type="ECO:0000256" key="3">
    <source>
        <dbReference type="ARBA" id="ARBA00023237"/>
    </source>
</evidence>
<dbReference type="InterPro" id="IPR020016">
    <property type="entry name" value="Decahaem-assoc_OM_MtrB/PioB"/>
</dbReference>
<evidence type="ECO:0000256" key="1">
    <source>
        <dbReference type="ARBA" id="ARBA00004442"/>
    </source>
</evidence>
<keyword evidence="6" id="KW-1185">Reference proteome</keyword>
<dbReference type="KEGG" id="scyp:JYB88_06170"/>
<evidence type="ECO:0000313" key="6">
    <source>
        <dbReference type="Proteomes" id="UP000663281"/>
    </source>
</evidence>
<evidence type="ECO:0000313" key="5">
    <source>
        <dbReference type="EMBL" id="QSX31218.1"/>
    </source>
</evidence>
<accession>A0A975AME4</accession>
<dbReference type="Proteomes" id="UP000663281">
    <property type="component" value="Chromosome"/>
</dbReference>
<proteinExistence type="predicted"/>
<organism evidence="5 6">
    <name type="scientific">Shewanella cyperi</name>
    <dbReference type="NCBI Taxonomy" id="2814292"/>
    <lineage>
        <taxon>Bacteria</taxon>
        <taxon>Pseudomonadati</taxon>
        <taxon>Pseudomonadota</taxon>
        <taxon>Gammaproteobacteria</taxon>
        <taxon>Alteromonadales</taxon>
        <taxon>Shewanellaceae</taxon>
        <taxon>Shewanella</taxon>
    </lineage>
</organism>
<dbReference type="EMBL" id="CP071504">
    <property type="protein sequence ID" value="QSX31218.1"/>
    <property type="molecule type" value="Genomic_DNA"/>
</dbReference>
<feature type="signal peptide" evidence="4">
    <location>
        <begin position="1"/>
        <end position="25"/>
    </location>
</feature>
<dbReference type="Gene3D" id="2.40.170.20">
    <property type="entry name" value="TonB-dependent receptor, beta-barrel domain"/>
    <property type="match status" value="1"/>
</dbReference>
<keyword evidence="4" id="KW-0732">Signal</keyword>
<dbReference type="NCBIfam" id="TIGR03509">
    <property type="entry name" value="OMP_MtrB_PioB"/>
    <property type="match status" value="1"/>
</dbReference>
<dbReference type="RefSeq" id="WP_207325848.1">
    <property type="nucleotide sequence ID" value="NZ_CP071504.1"/>
</dbReference>
<evidence type="ECO:0000256" key="2">
    <source>
        <dbReference type="ARBA" id="ARBA00023136"/>
    </source>
</evidence>
<dbReference type="PROSITE" id="PS51257">
    <property type="entry name" value="PROKAR_LIPOPROTEIN"/>
    <property type="match status" value="1"/>
</dbReference>